<evidence type="ECO:0000256" key="3">
    <source>
        <dbReference type="ARBA" id="ARBA00023163"/>
    </source>
</evidence>
<dbReference type="InterPro" id="IPR000792">
    <property type="entry name" value="Tscrpt_reg_LuxR_C"/>
</dbReference>
<protein>
    <submittedName>
        <fullName evidence="5">Response regulator receiver protein</fullName>
    </submittedName>
</protein>
<dbReference type="SMART" id="SM00421">
    <property type="entry name" value="HTH_LUXR"/>
    <property type="match status" value="1"/>
</dbReference>
<evidence type="ECO:0000259" key="4">
    <source>
        <dbReference type="PROSITE" id="PS50043"/>
    </source>
</evidence>
<dbReference type="CDD" id="cd06170">
    <property type="entry name" value="LuxR_C_like"/>
    <property type="match status" value="1"/>
</dbReference>
<dbReference type="InterPro" id="IPR036388">
    <property type="entry name" value="WH-like_DNA-bd_sf"/>
</dbReference>
<keyword evidence="1" id="KW-0805">Transcription regulation</keyword>
<proteinExistence type="predicted"/>
<dbReference type="Gene3D" id="1.10.10.10">
    <property type="entry name" value="Winged helix-like DNA-binding domain superfamily/Winged helix DNA-binding domain"/>
    <property type="match status" value="1"/>
</dbReference>
<dbReference type="SUPFAM" id="SSF46894">
    <property type="entry name" value="C-terminal effector domain of the bipartite response regulators"/>
    <property type="match status" value="1"/>
</dbReference>
<evidence type="ECO:0000313" key="5">
    <source>
        <dbReference type="EMBL" id="ABQ26797.1"/>
    </source>
</evidence>
<reference evidence="5 6" key="1">
    <citation type="submission" date="2007-05" db="EMBL/GenBank/DDBJ databases">
        <title>Complete sequence of Geobacter uraniireducens Rf4.</title>
        <authorList>
            <consortium name="US DOE Joint Genome Institute"/>
            <person name="Copeland A."/>
            <person name="Lucas S."/>
            <person name="Lapidus A."/>
            <person name="Barry K."/>
            <person name="Detter J.C."/>
            <person name="Glavina del Rio T."/>
            <person name="Hammon N."/>
            <person name="Israni S."/>
            <person name="Dalin E."/>
            <person name="Tice H."/>
            <person name="Pitluck S."/>
            <person name="Chertkov O."/>
            <person name="Brettin T."/>
            <person name="Bruce D."/>
            <person name="Han C."/>
            <person name="Schmutz J."/>
            <person name="Larimer F."/>
            <person name="Land M."/>
            <person name="Hauser L."/>
            <person name="Kyrpides N."/>
            <person name="Mikhailova N."/>
            <person name="Shelobolina E."/>
            <person name="Aklujkar M."/>
            <person name="Lovley D."/>
            <person name="Richardson P."/>
        </authorList>
    </citation>
    <scope>NUCLEOTIDE SEQUENCE [LARGE SCALE GENOMIC DNA]</scope>
    <source>
        <strain evidence="5 6">Rf4</strain>
    </source>
</reference>
<name>A5G4S9_GEOUR</name>
<keyword evidence="3" id="KW-0804">Transcription</keyword>
<dbReference type="KEGG" id="gur:Gura_2620"/>
<sequence length="239" mass="27153">MTVDNPDTTLSTSSSDCLAFIVGPNHFQNTLLSAYIETHSKWKSSVVESIAAIPHKDEKEFPGHTAVLFDCFGLSSDNLSDNLLAELEQFPSNWAKALFNLDRHSDFEKKSLEYGVQGFFYNDDTVETLLKGLTAVFGGEFWVSRQKMAETILENGFRLRRMQIPSHVHIYPHDLTQREVELLGLLTLGSSNEVIADKLFISPHTVRTHLNHIFKKINVSSRLEASIWASETLFVRKHW</sequence>
<organism evidence="5 6">
    <name type="scientific">Geotalea uraniireducens (strain Rf4)</name>
    <name type="common">Geobacter uraniireducens</name>
    <dbReference type="NCBI Taxonomy" id="351605"/>
    <lineage>
        <taxon>Bacteria</taxon>
        <taxon>Pseudomonadati</taxon>
        <taxon>Thermodesulfobacteriota</taxon>
        <taxon>Desulfuromonadia</taxon>
        <taxon>Geobacterales</taxon>
        <taxon>Geobacteraceae</taxon>
        <taxon>Geotalea</taxon>
    </lineage>
</organism>
<feature type="domain" description="HTH luxR-type" evidence="4">
    <location>
        <begin position="168"/>
        <end position="233"/>
    </location>
</feature>
<accession>A5G4S9</accession>
<dbReference type="HOGENOM" id="CLU_000445_90_7_7"/>
<dbReference type="EMBL" id="CP000698">
    <property type="protein sequence ID" value="ABQ26797.1"/>
    <property type="molecule type" value="Genomic_DNA"/>
</dbReference>
<dbReference type="PRINTS" id="PR00038">
    <property type="entry name" value="HTHLUXR"/>
</dbReference>
<dbReference type="STRING" id="351605.Gura_2620"/>
<gene>
    <name evidence="5" type="ordered locus">Gura_2620</name>
</gene>
<dbReference type="PROSITE" id="PS50043">
    <property type="entry name" value="HTH_LUXR_2"/>
    <property type="match status" value="1"/>
</dbReference>
<evidence type="ECO:0000313" key="6">
    <source>
        <dbReference type="Proteomes" id="UP000006695"/>
    </source>
</evidence>
<dbReference type="Pfam" id="PF00196">
    <property type="entry name" value="GerE"/>
    <property type="match status" value="1"/>
</dbReference>
<evidence type="ECO:0000256" key="2">
    <source>
        <dbReference type="ARBA" id="ARBA00023125"/>
    </source>
</evidence>
<keyword evidence="2" id="KW-0238">DNA-binding</keyword>
<evidence type="ECO:0000256" key="1">
    <source>
        <dbReference type="ARBA" id="ARBA00023015"/>
    </source>
</evidence>
<keyword evidence="6" id="KW-1185">Reference proteome</keyword>
<dbReference type="Proteomes" id="UP000006695">
    <property type="component" value="Chromosome"/>
</dbReference>
<dbReference type="GO" id="GO:0003677">
    <property type="term" value="F:DNA binding"/>
    <property type="evidence" value="ECO:0007669"/>
    <property type="project" value="UniProtKB-KW"/>
</dbReference>
<dbReference type="OrthoDB" id="5398077at2"/>
<dbReference type="PANTHER" id="PTHR44688:SF16">
    <property type="entry name" value="DNA-BINDING TRANSCRIPTIONAL ACTIVATOR DEVR_DOSR"/>
    <property type="match status" value="1"/>
</dbReference>
<dbReference type="PROSITE" id="PS00622">
    <property type="entry name" value="HTH_LUXR_1"/>
    <property type="match status" value="1"/>
</dbReference>
<dbReference type="PANTHER" id="PTHR44688">
    <property type="entry name" value="DNA-BINDING TRANSCRIPTIONAL ACTIVATOR DEVR_DOSR"/>
    <property type="match status" value="1"/>
</dbReference>
<dbReference type="InterPro" id="IPR016032">
    <property type="entry name" value="Sig_transdc_resp-reg_C-effctor"/>
</dbReference>
<dbReference type="Gene3D" id="3.40.50.2300">
    <property type="match status" value="1"/>
</dbReference>
<dbReference type="GO" id="GO:0006355">
    <property type="term" value="P:regulation of DNA-templated transcription"/>
    <property type="evidence" value="ECO:0007669"/>
    <property type="project" value="InterPro"/>
</dbReference>
<dbReference type="RefSeq" id="WP_011939474.1">
    <property type="nucleotide sequence ID" value="NC_009483.1"/>
</dbReference>
<dbReference type="AlphaFoldDB" id="A5G4S9"/>